<dbReference type="Gene3D" id="3.40.50.10610">
    <property type="entry name" value="ABC-type transport auxiliary lipoprotein component"/>
    <property type="match status" value="2"/>
</dbReference>
<proteinExistence type="predicted"/>
<organism evidence="2 3">
    <name type="scientific">Malonomonas rubra DSM 5091</name>
    <dbReference type="NCBI Taxonomy" id="1122189"/>
    <lineage>
        <taxon>Bacteria</taxon>
        <taxon>Pseudomonadati</taxon>
        <taxon>Thermodesulfobacteriota</taxon>
        <taxon>Desulfuromonadia</taxon>
        <taxon>Desulfuromonadales</taxon>
        <taxon>Geopsychrobacteraceae</taxon>
        <taxon>Malonomonas</taxon>
    </lineage>
</organism>
<sequence length="760" mass="85047">MTYSTSYSNNLARCLLALLAALLLSGCAFFQETPEPTATLPAPVAGLPSPQVVDSVTIDWRLEVPTVPGASYQFICGRIGEPVKYSSRLPEPHWQWQPEKPGVYRVQVARFAADGTYELSAWSQPFEIAAPLSIESLEADRSAPQAAQSVPINWRPRISGGVPPYSYQFELTSVDQQRFVQQGSQQEWQWRPEEAGRYKVRVTVIDARGNRRQSDWSSRYRIVEPLRITTPQAKTPADQYPLGGGITWQSIASGGVGRKAISFEVEKRGVAPRSVKTDGNQNWRWQPTEPGFYRVRARATDKLGNQLQSDWSGWTEVRAPLTIEALVPDFPAPQKALARPIRWQVKTSGGVGQLNYTFFLQQQKQATIVQDAGSASWRWLPREAGEYQLKVQVTDELGASAESSWSEPYQIENALDPDALIAFLPLENLSGKKIPAAEIAATYQQQLEQQGLHFLSRERLEAFMHRHRMRYTGGLSASLAEALREEEQVGAVIITSLISYADKGVPQLALSSRLVVCQELPRIAWIDALGFTGEDTPGLLALKRVTDVNTLIDRALNRLVVSLTDYLQSGRLQDEHLSDPLPPNDHYRASELLVQKPYKIAIVPFLNRYARRNAGFIVPLQLLSALHRQGELEIFEPGLVREQLLKYRLIMQAGPSLAISDVLASVSTLDADLILSGHIFDFQDDTGNPKIDFSTRLFAGKQRQVAWWSRSYASGNDGVLFYDFGRVRSAQVMLDQMTTAISELLFKPQRREPVSWAGTR</sequence>
<reference evidence="2 3" key="1">
    <citation type="submission" date="2016-11" db="EMBL/GenBank/DDBJ databases">
        <authorList>
            <person name="Jaros S."/>
            <person name="Januszkiewicz K."/>
            <person name="Wedrychowicz H."/>
        </authorList>
    </citation>
    <scope>NUCLEOTIDE SEQUENCE [LARGE SCALE GENOMIC DNA]</scope>
    <source>
        <strain evidence="2 3">DSM 5091</strain>
    </source>
</reference>
<gene>
    <name evidence="2" type="ORF">SAMN02745165_01930</name>
</gene>
<evidence type="ECO:0000256" key="1">
    <source>
        <dbReference type="SAM" id="SignalP"/>
    </source>
</evidence>
<keyword evidence="3" id="KW-1185">Reference proteome</keyword>
<evidence type="ECO:0000313" key="3">
    <source>
        <dbReference type="Proteomes" id="UP000184171"/>
    </source>
</evidence>
<accession>A0A1M6HYQ9</accession>
<dbReference type="RefSeq" id="WP_072908298.1">
    <property type="nucleotide sequence ID" value="NZ_FQZT01000006.1"/>
</dbReference>
<protein>
    <submittedName>
        <fullName evidence="2">Uncharacterized protein</fullName>
    </submittedName>
</protein>
<keyword evidence="1" id="KW-0732">Signal</keyword>
<dbReference type="EMBL" id="FQZT01000006">
    <property type="protein sequence ID" value="SHJ27287.1"/>
    <property type="molecule type" value="Genomic_DNA"/>
</dbReference>
<dbReference type="AlphaFoldDB" id="A0A1M6HYQ9"/>
<dbReference type="STRING" id="1122189.SAMN02745165_01930"/>
<evidence type="ECO:0000313" key="2">
    <source>
        <dbReference type="EMBL" id="SHJ27287.1"/>
    </source>
</evidence>
<dbReference type="Proteomes" id="UP000184171">
    <property type="component" value="Unassembled WGS sequence"/>
</dbReference>
<feature type="chain" id="PRO_5012838944" evidence="1">
    <location>
        <begin position="31"/>
        <end position="760"/>
    </location>
</feature>
<dbReference type="OrthoDB" id="5394860at2"/>
<name>A0A1M6HYQ9_MALRU</name>
<feature type="signal peptide" evidence="1">
    <location>
        <begin position="1"/>
        <end position="30"/>
    </location>
</feature>